<name>A0A2I9DRM2_9DEIO</name>
<evidence type="ECO:0000313" key="1">
    <source>
        <dbReference type="EMBL" id="GBF08061.1"/>
    </source>
</evidence>
<comment type="caution">
    <text evidence="1">The sequence shown here is derived from an EMBL/GenBank/DDBJ whole genome shotgun (WGS) entry which is preliminary data.</text>
</comment>
<dbReference type="AlphaFoldDB" id="A0A2I9DRM2"/>
<protein>
    <recommendedName>
        <fullName evidence="3">DUF4333 domain-containing protein</fullName>
    </recommendedName>
</protein>
<sequence>MNNAAATAGLEWRTVLVALAAALLAGVGLYAALGPRPVSPEDVRMLCEREVRRQTLTIGNRVVEGYTQTGLEASFTLRTLGDAGAAPIPVSCTVGGNGRKPTVALEMRR</sequence>
<proteinExistence type="predicted"/>
<dbReference type="RefSeq" id="WP_103131345.1">
    <property type="nucleotide sequence ID" value="NZ_BFAG01000022.1"/>
</dbReference>
<keyword evidence="2" id="KW-1185">Reference proteome</keyword>
<dbReference type="OrthoDB" id="9849094at2"/>
<accession>A0A2I9DRM2</accession>
<reference evidence="2" key="1">
    <citation type="submission" date="2018-01" db="EMBL/GenBank/DDBJ databases">
        <title>Draft Genome Sequence of the Radioresistant Bacterium Deinococcus aerius TR0125, Isolated from the Higher Atmosphere above Japan.</title>
        <authorList>
            <person name="Satoh K."/>
            <person name="Arai H."/>
            <person name="Sanzen T."/>
            <person name="Kawaguchi Y."/>
            <person name="Hayashi H."/>
            <person name="Yokobori S."/>
            <person name="Yamagishi A."/>
            <person name="Oono Y."/>
            <person name="Narumi I."/>
        </authorList>
    </citation>
    <scope>NUCLEOTIDE SEQUENCE [LARGE SCALE GENOMIC DNA]</scope>
    <source>
        <strain evidence="2">TR0125</strain>
    </source>
</reference>
<gene>
    <name evidence="1" type="ORF">DAERI_220004</name>
</gene>
<dbReference type="Proteomes" id="UP000236569">
    <property type="component" value="Unassembled WGS sequence"/>
</dbReference>
<dbReference type="EMBL" id="BFAG01000022">
    <property type="protein sequence ID" value="GBF08061.1"/>
    <property type="molecule type" value="Genomic_DNA"/>
</dbReference>
<evidence type="ECO:0000313" key="2">
    <source>
        <dbReference type="Proteomes" id="UP000236569"/>
    </source>
</evidence>
<evidence type="ECO:0008006" key="3">
    <source>
        <dbReference type="Google" id="ProtNLM"/>
    </source>
</evidence>
<organism evidence="1 2">
    <name type="scientific">Deinococcus aerius</name>
    <dbReference type="NCBI Taxonomy" id="200253"/>
    <lineage>
        <taxon>Bacteria</taxon>
        <taxon>Thermotogati</taxon>
        <taxon>Deinococcota</taxon>
        <taxon>Deinococci</taxon>
        <taxon>Deinococcales</taxon>
        <taxon>Deinococcaceae</taxon>
        <taxon>Deinococcus</taxon>
    </lineage>
</organism>